<keyword evidence="7" id="KW-0479">Metal-binding</keyword>
<evidence type="ECO:0000256" key="8">
    <source>
        <dbReference type="ARBA" id="ARBA00022982"/>
    </source>
</evidence>
<dbReference type="InterPro" id="IPR011577">
    <property type="entry name" value="Cyt_b561_bac/Ni-Hgenase"/>
</dbReference>
<feature type="transmembrane region" description="Helical" evidence="14">
    <location>
        <begin position="93"/>
        <end position="117"/>
    </location>
</feature>
<evidence type="ECO:0000256" key="5">
    <source>
        <dbReference type="ARBA" id="ARBA00022617"/>
    </source>
</evidence>
<keyword evidence="6 14" id="KW-0812">Transmembrane</keyword>
<evidence type="ECO:0000256" key="2">
    <source>
        <dbReference type="ARBA" id="ARBA00004651"/>
    </source>
</evidence>
<evidence type="ECO:0000256" key="13">
    <source>
        <dbReference type="SAM" id="MobiDB-lite"/>
    </source>
</evidence>
<feature type="domain" description="Cytochrome b561 bacterial/Ni-hydrogenase" evidence="15">
    <location>
        <begin position="12"/>
        <end position="180"/>
    </location>
</feature>
<dbReference type="PANTHER" id="PTHR30529:SF1">
    <property type="entry name" value="CYTOCHROME B561 HOMOLOG 2"/>
    <property type="match status" value="1"/>
</dbReference>
<evidence type="ECO:0000259" key="15">
    <source>
        <dbReference type="Pfam" id="PF01292"/>
    </source>
</evidence>
<dbReference type="AlphaFoldDB" id="A0AA95H7K2"/>
<comment type="cofactor">
    <cofactor evidence="1">
        <name>heme b</name>
        <dbReference type="ChEBI" id="CHEBI:60344"/>
    </cofactor>
</comment>
<evidence type="ECO:0000256" key="10">
    <source>
        <dbReference type="ARBA" id="ARBA00023004"/>
    </source>
</evidence>
<dbReference type="SUPFAM" id="SSF81342">
    <property type="entry name" value="Transmembrane di-heme cytochromes"/>
    <property type="match status" value="1"/>
</dbReference>
<keyword evidence="4" id="KW-1003">Cell membrane</keyword>
<evidence type="ECO:0000313" key="16">
    <source>
        <dbReference type="EMBL" id="WGZ90384.1"/>
    </source>
</evidence>
<keyword evidence="8" id="KW-0249">Electron transport</keyword>
<evidence type="ECO:0000256" key="3">
    <source>
        <dbReference type="ARBA" id="ARBA00022448"/>
    </source>
</evidence>
<feature type="transmembrane region" description="Helical" evidence="14">
    <location>
        <begin position="55"/>
        <end position="73"/>
    </location>
</feature>
<comment type="similarity">
    <text evidence="12">Belongs to the cytochrome b561 family.</text>
</comment>
<gene>
    <name evidence="16" type="ORF">QJT80_12960</name>
</gene>
<comment type="subcellular location">
    <subcellularLocation>
        <location evidence="2">Cell membrane</location>
        <topology evidence="2">Multi-pass membrane protein</topology>
    </subcellularLocation>
</comment>
<dbReference type="GO" id="GO:0020037">
    <property type="term" value="F:heme binding"/>
    <property type="evidence" value="ECO:0007669"/>
    <property type="project" value="TreeGrafter"/>
</dbReference>
<dbReference type="PANTHER" id="PTHR30529">
    <property type="entry name" value="CYTOCHROME B561"/>
    <property type="match status" value="1"/>
</dbReference>
<dbReference type="GO" id="GO:0009055">
    <property type="term" value="F:electron transfer activity"/>
    <property type="evidence" value="ECO:0007669"/>
    <property type="project" value="InterPro"/>
</dbReference>
<dbReference type="Gene3D" id="1.20.950.20">
    <property type="entry name" value="Transmembrane di-heme cytochromes, Chain C"/>
    <property type="match status" value="1"/>
</dbReference>
<dbReference type="GO" id="GO:0022904">
    <property type="term" value="P:respiratory electron transport chain"/>
    <property type="evidence" value="ECO:0007669"/>
    <property type="project" value="InterPro"/>
</dbReference>
<evidence type="ECO:0000256" key="12">
    <source>
        <dbReference type="ARBA" id="ARBA00037975"/>
    </source>
</evidence>
<feature type="compositionally biased region" description="Basic and acidic residues" evidence="13">
    <location>
        <begin position="187"/>
        <end position="197"/>
    </location>
</feature>
<keyword evidence="3" id="KW-0813">Transport</keyword>
<evidence type="ECO:0000256" key="11">
    <source>
        <dbReference type="ARBA" id="ARBA00023136"/>
    </source>
</evidence>
<dbReference type="Proteomes" id="UP001300672">
    <property type="component" value="Chromosome"/>
</dbReference>
<keyword evidence="11 14" id="KW-0472">Membrane</keyword>
<evidence type="ECO:0000256" key="6">
    <source>
        <dbReference type="ARBA" id="ARBA00022692"/>
    </source>
</evidence>
<dbReference type="Pfam" id="PF01292">
    <property type="entry name" value="Ni_hydr_CYTB"/>
    <property type="match status" value="1"/>
</dbReference>
<feature type="region of interest" description="Disordered" evidence="13">
    <location>
        <begin position="187"/>
        <end position="208"/>
    </location>
</feature>
<accession>A0AA95H7K2</accession>
<feature type="transmembrane region" description="Helical" evidence="14">
    <location>
        <begin position="137"/>
        <end position="159"/>
    </location>
</feature>
<dbReference type="InterPro" id="IPR052168">
    <property type="entry name" value="Cytochrome_b561_oxidase"/>
</dbReference>
<keyword evidence="5" id="KW-0349">Heme</keyword>
<evidence type="ECO:0000256" key="4">
    <source>
        <dbReference type="ARBA" id="ARBA00022475"/>
    </source>
</evidence>
<dbReference type="InterPro" id="IPR016174">
    <property type="entry name" value="Di-haem_cyt_TM"/>
</dbReference>
<reference evidence="16" key="1">
    <citation type="journal article" date="2023" name="Int. J. Mol. Sci.">
        <title>Metagenomics Revealed a New Genus 'Candidatus Thiocaldithrix dubininis' gen. nov., sp. nov. and a New Species 'Candidatus Thiothrix putei' sp. nov. in the Family Thiotrichaceae, Some Members of Which Have Traits of Both Na+- and H+-Motive Energetics.</title>
        <authorList>
            <person name="Ravin N.V."/>
            <person name="Muntyan M.S."/>
            <person name="Smolyakov D.D."/>
            <person name="Rudenko T.S."/>
            <person name="Beletsky A.V."/>
            <person name="Mardanov A.V."/>
            <person name="Grabovich M.Y."/>
        </authorList>
    </citation>
    <scope>NUCLEOTIDE SEQUENCE</scope>
    <source>
        <strain evidence="16">GKL-01</strain>
    </source>
</reference>
<protein>
    <submittedName>
        <fullName evidence="16">Cytochrome b/b6 domain-containing protein</fullName>
    </submittedName>
</protein>
<evidence type="ECO:0000256" key="14">
    <source>
        <dbReference type="SAM" id="Phobius"/>
    </source>
</evidence>
<keyword evidence="9 14" id="KW-1133">Transmembrane helix</keyword>
<evidence type="ECO:0000256" key="9">
    <source>
        <dbReference type="ARBA" id="ARBA00022989"/>
    </source>
</evidence>
<name>A0AA95H7K2_9GAMM</name>
<dbReference type="GO" id="GO:0005886">
    <property type="term" value="C:plasma membrane"/>
    <property type="evidence" value="ECO:0007669"/>
    <property type="project" value="UniProtKB-SubCell"/>
</dbReference>
<sequence>MNSTPNNSTPTRYSSMLVTLHWLLAILIIANMFIGHTTADDLADTNPEKISYLKTHMSLGVLIFFLMCVRLLVRINTEKPAPATAHNAFLDKLAVFTQYSLYACVFLMCLSGFTLAIETQLPQIVSGDLAKPLPADIKNLTIFAIHGTTSLVLALLMLLHISGALYHQFILKDHLISRMSYGDRHEELEGEHDKKQIETTAYQKPRTV</sequence>
<reference evidence="16" key="2">
    <citation type="submission" date="2023-04" db="EMBL/GenBank/DDBJ databases">
        <authorList>
            <person name="Beletskiy A.V."/>
            <person name="Mardanov A.V."/>
            <person name="Ravin N.V."/>
        </authorList>
    </citation>
    <scope>NUCLEOTIDE SEQUENCE</scope>
    <source>
        <strain evidence="16">GKL-01</strain>
    </source>
</reference>
<keyword evidence="10" id="KW-0408">Iron</keyword>
<evidence type="ECO:0000256" key="7">
    <source>
        <dbReference type="ARBA" id="ARBA00022723"/>
    </source>
</evidence>
<proteinExistence type="inferred from homology"/>
<evidence type="ECO:0000256" key="1">
    <source>
        <dbReference type="ARBA" id="ARBA00001970"/>
    </source>
</evidence>
<dbReference type="KEGG" id="tdu:QJT80_12960"/>
<dbReference type="EMBL" id="CP124755">
    <property type="protein sequence ID" value="WGZ90384.1"/>
    <property type="molecule type" value="Genomic_DNA"/>
</dbReference>
<organism evidence="16">
    <name type="scientific">Candidatus Thiocaldithrix dubininis</name>
    <dbReference type="NCBI Taxonomy" id="3080823"/>
    <lineage>
        <taxon>Bacteria</taxon>
        <taxon>Pseudomonadati</taxon>
        <taxon>Pseudomonadota</taxon>
        <taxon>Gammaproteobacteria</taxon>
        <taxon>Thiotrichales</taxon>
        <taxon>Thiotrichaceae</taxon>
        <taxon>Candidatus Thiocaldithrix</taxon>
    </lineage>
</organism>
<dbReference type="GO" id="GO:0046872">
    <property type="term" value="F:metal ion binding"/>
    <property type="evidence" value="ECO:0007669"/>
    <property type="project" value="UniProtKB-KW"/>
</dbReference>